<name>A0ABP6LN33_9ACTN</name>
<feature type="domain" description="Alpha-D-phosphohexomutase alpha/beta/alpha" evidence="10">
    <location>
        <begin position="279"/>
        <end position="372"/>
    </location>
</feature>
<gene>
    <name evidence="11" type="ORF">GCM10010528_26290</name>
</gene>
<feature type="domain" description="Alpha-D-phosphohexomutase alpha/beta/alpha" evidence="9">
    <location>
        <begin position="167"/>
        <end position="267"/>
    </location>
</feature>
<evidence type="ECO:0000256" key="2">
    <source>
        <dbReference type="ARBA" id="ARBA00010231"/>
    </source>
</evidence>
<dbReference type="InterPro" id="IPR005844">
    <property type="entry name" value="A-D-PHexomutase_a/b/a-I"/>
</dbReference>
<dbReference type="SUPFAM" id="SSF53738">
    <property type="entry name" value="Phosphoglucomutase, first 3 domains"/>
    <property type="match status" value="3"/>
</dbReference>
<evidence type="ECO:0000259" key="9">
    <source>
        <dbReference type="Pfam" id="PF02879"/>
    </source>
</evidence>
<dbReference type="PRINTS" id="PR00509">
    <property type="entry name" value="PGMPMM"/>
</dbReference>
<comment type="similarity">
    <text evidence="2">Belongs to the phosphohexose mutase family.</text>
</comment>
<dbReference type="PANTHER" id="PTHR45745">
    <property type="entry name" value="PHOSPHOMANNOMUTASE 45A"/>
    <property type="match status" value="1"/>
</dbReference>
<dbReference type="Proteomes" id="UP001501035">
    <property type="component" value="Unassembled WGS sequence"/>
</dbReference>
<keyword evidence="12" id="KW-1185">Reference proteome</keyword>
<keyword evidence="5" id="KW-0460">Magnesium</keyword>
<comment type="caution">
    <text evidence="11">The sequence shown here is derived from an EMBL/GenBank/DDBJ whole genome shotgun (WGS) entry which is preliminary data.</text>
</comment>
<dbReference type="InterPro" id="IPR005846">
    <property type="entry name" value="A-D-PHexomutase_a/b/a-III"/>
</dbReference>
<keyword evidence="6" id="KW-0413">Isomerase</keyword>
<dbReference type="Pfam" id="PF02878">
    <property type="entry name" value="PGM_PMM_I"/>
    <property type="match status" value="1"/>
</dbReference>
<accession>A0ABP6LN33</accession>
<evidence type="ECO:0000256" key="5">
    <source>
        <dbReference type="ARBA" id="ARBA00022842"/>
    </source>
</evidence>
<feature type="domain" description="Alpha-D-phosphohexomutase C-terminal" evidence="7">
    <location>
        <begin position="440"/>
        <end position="475"/>
    </location>
</feature>
<keyword evidence="4" id="KW-0479">Metal-binding</keyword>
<evidence type="ECO:0000313" key="12">
    <source>
        <dbReference type="Proteomes" id="UP001501035"/>
    </source>
</evidence>
<evidence type="ECO:0000256" key="4">
    <source>
        <dbReference type="ARBA" id="ARBA00022723"/>
    </source>
</evidence>
<evidence type="ECO:0000256" key="1">
    <source>
        <dbReference type="ARBA" id="ARBA00001946"/>
    </source>
</evidence>
<sequence>MTADELRFGTAGLRGPVQPGIGGMNVELVARAAWAVGEWLRGNGADRTIVVGRDARHGSPEFFATATGVLAAAGFDVVALPGHSPTPLVAFACRDLRAAAAIQITASHNRAGDNGFKLYGGVGTDAPGAQIVGPIDEQIEALMTRAPGTIPRCAVPPDRRAQANRSRYLARISTRFGAGEEAAPFRLALTPLHGVGGQLALDALAVAGFHDVHVVPDQFAPDPDFPTVAFPNPEEPGATGELLRLAAEVGADLAIALDPDADRCALAIPCDGGWRQLTGDEVGALLCHTLAVPGAVVASSIVSGTFAADIAQAAGARSVRTLTGFKWLVRTGDRLCYAYEEAIGHCVDPAAVLDKDGISAAVLAAQIAARLRRDDSSANLLLDELSLTHGVHATVGTSVRLRAPAEADAVMAGLRSAARRTITGLDCSMHDYAGRDDALRTNAVEFAGADGDVRIRALVRPSGTEPKLKAYVEAVTPISATVDAGGARRDATALAERVAHALLA</sequence>
<dbReference type="Pfam" id="PF02880">
    <property type="entry name" value="PGM_PMM_III"/>
    <property type="match status" value="1"/>
</dbReference>
<dbReference type="Pfam" id="PF02879">
    <property type="entry name" value="PGM_PMM_II"/>
    <property type="match status" value="1"/>
</dbReference>
<protein>
    <submittedName>
        <fullName evidence="11">Phospho-sugar mutase</fullName>
    </submittedName>
</protein>
<dbReference type="Pfam" id="PF00408">
    <property type="entry name" value="PGM_PMM_IV"/>
    <property type="match status" value="1"/>
</dbReference>
<evidence type="ECO:0000259" key="7">
    <source>
        <dbReference type="Pfam" id="PF00408"/>
    </source>
</evidence>
<dbReference type="RefSeq" id="WP_290706900.1">
    <property type="nucleotide sequence ID" value="NZ_BAAAVS010000055.1"/>
</dbReference>
<dbReference type="InterPro" id="IPR005841">
    <property type="entry name" value="Alpha-D-phosphohexomutase_SF"/>
</dbReference>
<dbReference type="Gene3D" id="3.30.310.50">
    <property type="entry name" value="Alpha-D-phosphohexomutase, C-terminal domain"/>
    <property type="match status" value="1"/>
</dbReference>
<comment type="cofactor">
    <cofactor evidence="1">
        <name>Mg(2+)</name>
        <dbReference type="ChEBI" id="CHEBI:18420"/>
    </cofactor>
</comment>
<dbReference type="SUPFAM" id="SSF55957">
    <property type="entry name" value="Phosphoglucomutase, C-terminal domain"/>
    <property type="match status" value="1"/>
</dbReference>
<evidence type="ECO:0000259" key="10">
    <source>
        <dbReference type="Pfam" id="PF02880"/>
    </source>
</evidence>
<dbReference type="InterPro" id="IPR005845">
    <property type="entry name" value="A-D-PHexomutase_a/b/a-II"/>
</dbReference>
<reference evidence="12" key="1">
    <citation type="journal article" date="2019" name="Int. J. Syst. Evol. Microbiol.">
        <title>The Global Catalogue of Microorganisms (GCM) 10K type strain sequencing project: providing services to taxonomists for standard genome sequencing and annotation.</title>
        <authorList>
            <consortium name="The Broad Institute Genomics Platform"/>
            <consortium name="The Broad Institute Genome Sequencing Center for Infectious Disease"/>
            <person name="Wu L."/>
            <person name="Ma J."/>
        </authorList>
    </citation>
    <scope>NUCLEOTIDE SEQUENCE [LARGE SCALE GENOMIC DNA]</scope>
    <source>
        <strain evidence="12">JCM 14234</strain>
    </source>
</reference>
<evidence type="ECO:0000259" key="8">
    <source>
        <dbReference type="Pfam" id="PF02878"/>
    </source>
</evidence>
<dbReference type="Gene3D" id="3.40.120.10">
    <property type="entry name" value="Alpha-D-Glucose-1,6-Bisphosphate, subunit A, domain 3"/>
    <property type="match status" value="3"/>
</dbReference>
<dbReference type="InterPro" id="IPR016055">
    <property type="entry name" value="A-D-PHexomutase_a/b/a-I/II/III"/>
</dbReference>
<keyword evidence="3" id="KW-0597">Phosphoprotein</keyword>
<proteinExistence type="inferred from homology"/>
<feature type="domain" description="Alpha-D-phosphohexomutase alpha/beta/alpha" evidence="8">
    <location>
        <begin position="7"/>
        <end position="130"/>
    </location>
</feature>
<organism evidence="11 12">
    <name type="scientific">Gordonia defluvii</name>
    <dbReference type="NCBI Taxonomy" id="283718"/>
    <lineage>
        <taxon>Bacteria</taxon>
        <taxon>Bacillati</taxon>
        <taxon>Actinomycetota</taxon>
        <taxon>Actinomycetes</taxon>
        <taxon>Mycobacteriales</taxon>
        <taxon>Gordoniaceae</taxon>
        <taxon>Gordonia</taxon>
    </lineage>
</organism>
<evidence type="ECO:0000256" key="6">
    <source>
        <dbReference type="ARBA" id="ARBA00023235"/>
    </source>
</evidence>
<evidence type="ECO:0000256" key="3">
    <source>
        <dbReference type="ARBA" id="ARBA00022553"/>
    </source>
</evidence>
<dbReference type="EMBL" id="BAAAVS010000055">
    <property type="protein sequence ID" value="GAA3045762.1"/>
    <property type="molecule type" value="Genomic_DNA"/>
</dbReference>
<dbReference type="InterPro" id="IPR036900">
    <property type="entry name" value="A-D-PHexomutase_C_sf"/>
</dbReference>
<dbReference type="InterPro" id="IPR005843">
    <property type="entry name" value="A-D-PHexomutase_C"/>
</dbReference>
<evidence type="ECO:0000313" key="11">
    <source>
        <dbReference type="EMBL" id="GAA3045762.1"/>
    </source>
</evidence>
<dbReference type="PANTHER" id="PTHR45745:SF1">
    <property type="entry name" value="PHOSPHOGLUCOMUTASE 2B-RELATED"/>
    <property type="match status" value="1"/>
</dbReference>